<feature type="transmembrane region" description="Helical" evidence="2">
    <location>
        <begin position="29"/>
        <end position="49"/>
    </location>
</feature>
<accession>A0A1I2SDM4</accession>
<keyword evidence="2" id="KW-0812">Transmembrane</keyword>
<protein>
    <submittedName>
        <fullName evidence="3">Uncharacterized protein</fullName>
    </submittedName>
</protein>
<keyword evidence="4" id="KW-1185">Reference proteome</keyword>
<gene>
    <name evidence="3" type="ORF">SAMN05660282_01025</name>
</gene>
<evidence type="ECO:0000313" key="3">
    <source>
        <dbReference type="EMBL" id="SFG49047.1"/>
    </source>
</evidence>
<sequence length="187" mass="20803">MPTPKNSPVYDPFELPGGQPQKKKRNHNVLSLVALLLACVVAAGLWLYWDRSTPSENLAVSQPPSSAEASPQQNIHEDWLQTAGDSEYQHVTGNNYYRCGHDELWEFYVHANFGGCGFAKVVGAELQKHVPLSEPTHDIEKIDISVLDAFSNEYVDLTCRPMDISTSFTCEGETKMAMHFIFDGLAS</sequence>
<name>A0A1I2SDM4_9CORY</name>
<dbReference type="EMBL" id="FOPJ01000005">
    <property type="protein sequence ID" value="SFG49047.1"/>
    <property type="molecule type" value="Genomic_DNA"/>
</dbReference>
<proteinExistence type="predicted"/>
<evidence type="ECO:0000256" key="1">
    <source>
        <dbReference type="SAM" id="MobiDB-lite"/>
    </source>
</evidence>
<dbReference type="Proteomes" id="UP000199065">
    <property type="component" value="Unassembled WGS sequence"/>
</dbReference>
<dbReference type="STRING" id="185761.SAMN05660282_01025"/>
<dbReference type="RefSeq" id="WP_092285110.1">
    <property type="nucleotide sequence ID" value="NZ_FOPJ01000005.1"/>
</dbReference>
<keyword evidence="2" id="KW-0472">Membrane</keyword>
<feature type="region of interest" description="Disordered" evidence="1">
    <location>
        <begin position="1"/>
        <end position="21"/>
    </location>
</feature>
<reference evidence="3 4" key="1">
    <citation type="submission" date="2016-10" db="EMBL/GenBank/DDBJ databases">
        <authorList>
            <person name="de Groot N.N."/>
        </authorList>
    </citation>
    <scope>NUCLEOTIDE SEQUENCE [LARGE SCALE GENOMIC DNA]</scope>
    <source>
        <strain>J11</strain>
        <strain evidence="4">PG 39</strain>
    </source>
</reference>
<dbReference type="AlphaFoldDB" id="A0A1I2SDM4"/>
<organism evidence="3 4">
    <name type="scientific">Corynebacterium spheniscorum</name>
    <dbReference type="NCBI Taxonomy" id="185761"/>
    <lineage>
        <taxon>Bacteria</taxon>
        <taxon>Bacillati</taxon>
        <taxon>Actinomycetota</taxon>
        <taxon>Actinomycetes</taxon>
        <taxon>Mycobacteriales</taxon>
        <taxon>Corynebacteriaceae</taxon>
        <taxon>Corynebacterium</taxon>
    </lineage>
</organism>
<keyword evidence="2" id="KW-1133">Transmembrane helix</keyword>
<evidence type="ECO:0000313" key="4">
    <source>
        <dbReference type="Proteomes" id="UP000199065"/>
    </source>
</evidence>
<evidence type="ECO:0000256" key="2">
    <source>
        <dbReference type="SAM" id="Phobius"/>
    </source>
</evidence>